<keyword evidence="4" id="KW-0808">Transferase</keyword>
<dbReference type="KEGG" id="acad:UA74_10370"/>
<proteinExistence type="inferred from homology"/>
<evidence type="ECO:0000313" key="5">
    <source>
        <dbReference type="Proteomes" id="UP000185511"/>
    </source>
</evidence>
<keyword evidence="2 4" id="KW-0378">Hydrolase</keyword>
<dbReference type="SUPFAM" id="SSF53474">
    <property type="entry name" value="alpha/beta-Hydrolases"/>
    <property type="match status" value="1"/>
</dbReference>
<keyword evidence="4" id="KW-0012">Acyltransferase</keyword>
<dbReference type="InterPro" id="IPR000073">
    <property type="entry name" value="AB_hydrolase_1"/>
</dbReference>
<evidence type="ECO:0000256" key="1">
    <source>
        <dbReference type="ARBA" id="ARBA00010088"/>
    </source>
</evidence>
<dbReference type="InterPro" id="IPR002410">
    <property type="entry name" value="Peptidase_S33"/>
</dbReference>
<evidence type="ECO:0000259" key="3">
    <source>
        <dbReference type="Pfam" id="PF00561"/>
    </source>
</evidence>
<dbReference type="EMBL" id="CP016076">
    <property type="protein sequence ID" value="APU14137.1"/>
    <property type="molecule type" value="Genomic_DNA"/>
</dbReference>
<dbReference type="GO" id="GO:0016746">
    <property type="term" value="F:acyltransferase activity"/>
    <property type="evidence" value="ECO:0007669"/>
    <property type="project" value="UniProtKB-KW"/>
</dbReference>
<dbReference type="GO" id="GO:0016020">
    <property type="term" value="C:membrane"/>
    <property type="evidence" value="ECO:0007669"/>
    <property type="project" value="TreeGrafter"/>
</dbReference>
<accession>A0AAC9PRN0</accession>
<dbReference type="EC" id="3.4.11.5" evidence="4"/>
<keyword evidence="5" id="KW-1185">Reference proteome</keyword>
<feature type="domain" description="AB hydrolase-1" evidence="3">
    <location>
        <begin position="28"/>
        <end position="264"/>
    </location>
</feature>
<dbReference type="InterPro" id="IPR050266">
    <property type="entry name" value="AB_hydrolase_sf"/>
</dbReference>
<evidence type="ECO:0000256" key="2">
    <source>
        <dbReference type="ARBA" id="ARBA00022801"/>
    </source>
</evidence>
<sequence length="285" mass="31309">MPAETIESVSLSDGAVLWTRSLRRTGTPAVVFVHGGPGMWDYLAAPAEAVADRFSTHRFDQRGCGRSAPNGDHRLDRLVADLDELRTHFGHERWFVVGHSFGATLGLRYASVFRDRVIGLVYCDGVGLDWPRHRAAYRSRAAARLTTAQLRRRDELARQTRSHAEEVEWRTLCWQPDFADPTRAAAMAGADAVTPLPLNSAANTALNAECDRWAGEAERAACARVRAPVLVVHGAEDPRPREGVDALVSALPDAESSVVAGAGHQPWRERPAEFRALLREFLSGT</sequence>
<dbReference type="Pfam" id="PF00561">
    <property type="entry name" value="Abhydrolase_1"/>
    <property type="match status" value="1"/>
</dbReference>
<name>A0AAC9PRN0_9PSEU</name>
<dbReference type="GO" id="GO:0006508">
    <property type="term" value="P:proteolysis"/>
    <property type="evidence" value="ECO:0007669"/>
    <property type="project" value="InterPro"/>
</dbReference>
<reference evidence="5" key="1">
    <citation type="submission" date="2016-06" db="EMBL/GenBank/DDBJ databases">
        <title>Complete genome sequence of Actinoalloteichus fjordicus DSM 46855 (=ADI127-17), type strain of the new species Actinoalloteichus fjordicus.</title>
        <authorList>
            <person name="Ruckert C."/>
            <person name="Nouioui I."/>
            <person name="Willmese J."/>
            <person name="van Wezel G."/>
            <person name="Klenk H.-P."/>
            <person name="Kalinowski J."/>
            <person name="Zotchev S.B."/>
        </authorList>
    </citation>
    <scope>NUCLEOTIDE SEQUENCE [LARGE SCALE GENOMIC DNA]</scope>
    <source>
        <strain evidence="5">ADI127-7</strain>
    </source>
</reference>
<dbReference type="AlphaFoldDB" id="A0AAC9PRN0"/>
<keyword evidence="4" id="KW-0645">Protease</keyword>
<dbReference type="InterPro" id="IPR029058">
    <property type="entry name" value="AB_hydrolase_fold"/>
</dbReference>
<dbReference type="PRINTS" id="PR00793">
    <property type="entry name" value="PROAMNOPTASE"/>
</dbReference>
<comment type="similarity">
    <text evidence="1">Belongs to the peptidase S33 family.</text>
</comment>
<gene>
    <name evidence="4" type="ORF">UA74_10370</name>
</gene>
<dbReference type="GO" id="GO:0004177">
    <property type="term" value="F:aminopeptidase activity"/>
    <property type="evidence" value="ECO:0007669"/>
    <property type="project" value="UniProtKB-KW"/>
</dbReference>
<keyword evidence="4" id="KW-0031">Aminopeptidase</keyword>
<organism evidence="4 5">
    <name type="scientific">Actinoalloteichus fjordicus</name>
    <dbReference type="NCBI Taxonomy" id="1612552"/>
    <lineage>
        <taxon>Bacteria</taxon>
        <taxon>Bacillati</taxon>
        <taxon>Actinomycetota</taxon>
        <taxon>Actinomycetes</taxon>
        <taxon>Pseudonocardiales</taxon>
        <taxon>Pseudonocardiaceae</taxon>
        <taxon>Actinoalloteichus</taxon>
    </lineage>
</organism>
<dbReference type="PANTHER" id="PTHR43798">
    <property type="entry name" value="MONOACYLGLYCEROL LIPASE"/>
    <property type="match status" value="1"/>
</dbReference>
<protein>
    <submittedName>
        <fullName evidence="4">Hydrolase or acyltransferase of alpha/beta superfamily</fullName>
        <ecNumber evidence="4">3.4.11.5</ecNumber>
    </submittedName>
</protein>
<dbReference type="PANTHER" id="PTHR43798:SF31">
    <property type="entry name" value="AB HYDROLASE SUPERFAMILY PROTEIN YCLE"/>
    <property type="match status" value="1"/>
</dbReference>
<dbReference type="Proteomes" id="UP000185511">
    <property type="component" value="Chromosome"/>
</dbReference>
<dbReference type="Gene3D" id="3.40.50.1820">
    <property type="entry name" value="alpha/beta hydrolase"/>
    <property type="match status" value="1"/>
</dbReference>
<evidence type="ECO:0000313" key="4">
    <source>
        <dbReference type="EMBL" id="APU14137.1"/>
    </source>
</evidence>
<dbReference type="RefSeq" id="WP_198042984.1">
    <property type="nucleotide sequence ID" value="NZ_CP016076.1"/>
</dbReference>